<evidence type="ECO:0000313" key="3">
    <source>
        <dbReference type="Proteomes" id="UP000567922"/>
    </source>
</evidence>
<evidence type="ECO:0000256" key="1">
    <source>
        <dbReference type="SAM" id="MobiDB-lite"/>
    </source>
</evidence>
<gene>
    <name evidence="2" type="ORF">FHU29_000134</name>
</gene>
<feature type="compositionally biased region" description="Polar residues" evidence="1">
    <location>
        <begin position="164"/>
        <end position="176"/>
    </location>
</feature>
<reference evidence="2 3" key="1">
    <citation type="submission" date="2020-08" db="EMBL/GenBank/DDBJ databases">
        <title>Sequencing the genomes of 1000 actinobacteria strains.</title>
        <authorList>
            <person name="Klenk H.-P."/>
        </authorList>
    </citation>
    <scope>NUCLEOTIDE SEQUENCE [LARGE SCALE GENOMIC DNA]</scope>
    <source>
        <strain evidence="2 3">DSM 45258</strain>
    </source>
</reference>
<evidence type="ECO:0000313" key="2">
    <source>
        <dbReference type="EMBL" id="MBB3035700.1"/>
    </source>
</evidence>
<name>A0A839RH09_9ACTN</name>
<sequence>MTLQRTLPTQSPRLLMKPGGSQTGIVDGAWWPQSNDLASEMPALQDALDPILGRIGRVAYSRQEWPLAPSSVSINGHPVKLDGYRFQARQTLNVQGVNGRTVAILLISPEASSDTAHAILRVAAQPHDVSTVADLLDPQSSTLLRHQEGLAAQQSWESEGGRSAQRTGLNTQTEQS</sequence>
<feature type="region of interest" description="Disordered" evidence="1">
    <location>
        <begin position="148"/>
        <end position="176"/>
    </location>
</feature>
<protein>
    <submittedName>
        <fullName evidence="2">Uncharacterized protein</fullName>
    </submittedName>
</protein>
<accession>A0A839RH09</accession>
<dbReference type="OrthoDB" id="3785441at2"/>
<dbReference type="InterPro" id="IPR046036">
    <property type="entry name" value="DUF5994"/>
</dbReference>
<dbReference type="RefSeq" id="WP_064440700.1">
    <property type="nucleotide sequence ID" value="NZ_BDDI01000009.1"/>
</dbReference>
<keyword evidence="3" id="KW-1185">Reference proteome</keyword>
<organism evidence="2 3">
    <name type="scientific">Hoyosella altamirensis</name>
    <dbReference type="NCBI Taxonomy" id="616997"/>
    <lineage>
        <taxon>Bacteria</taxon>
        <taxon>Bacillati</taxon>
        <taxon>Actinomycetota</taxon>
        <taxon>Actinomycetes</taxon>
        <taxon>Mycobacteriales</taxon>
        <taxon>Hoyosellaceae</taxon>
        <taxon>Hoyosella</taxon>
    </lineage>
</organism>
<dbReference type="EMBL" id="JACHWS010000001">
    <property type="protein sequence ID" value="MBB3035700.1"/>
    <property type="molecule type" value="Genomic_DNA"/>
</dbReference>
<comment type="caution">
    <text evidence="2">The sequence shown here is derived from an EMBL/GenBank/DDBJ whole genome shotgun (WGS) entry which is preliminary data.</text>
</comment>
<dbReference type="Proteomes" id="UP000567922">
    <property type="component" value="Unassembled WGS sequence"/>
</dbReference>
<proteinExistence type="predicted"/>
<dbReference type="AlphaFoldDB" id="A0A839RH09"/>
<dbReference type="Pfam" id="PF19457">
    <property type="entry name" value="DUF5994"/>
    <property type="match status" value="1"/>
</dbReference>